<dbReference type="GO" id="GO:0005911">
    <property type="term" value="C:cell-cell junction"/>
    <property type="evidence" value="ECO:0007669"/>
    <property type="project" value="TreeGrafter"/>
</dbReference>
<dbReference type="Proteomes" id="UP001168990">
    <property type="component" value="Unassembled WGS sequence"/>
</dbReference>
<dbReference type="PANTHER" id="PTHR24025:SF31">
    <property type="entry name" value="NEURAL-CADHERIN"/>
    <property type="match status" value="1"/>
</dbReference>
<dbReference type="PROSITE" id="PS50268">
    <property type="entry name" value="CADHERIN_2"/>
    <property type="match status" value="4"/>
</dbReference>
<keyword evidence="10" id="KW-0325">Glycoprotein</keyword>
<feature type="region of interest" description="Disordered" evidence="12">
    <location>
        <begin position="1451"/>
        <end position="1562"/>
    </location>
</feature>
<evidence type="ECO:0000256" key="13">
    <source>
        <dbReference type="SAM" id="Phobius"/>
    </source>
</evidence>
<evidence type="ECO:0000256" key="4">
    <source>
        <dbReference type="ARBA" id="ARBA00022729"/>
    </source>
</evidence>
<keyword evidence="5" id="KW-0677">Repeat</keyword>
<keyword evidence="3 13" id="KW-0812">Transmembrane</keyword>
<comment type="caution">
    <text evidence="16">The sequence shown here is derived from an EMBL/GenBank/DDBJ whole genome shotgun (WGS) entry which is preliminary data.</text>
</comment>
<evidence type="ECO:0000256" key="3">
    <source>
        <dbReference type="ARBA" id="ARBA00022692"/>
    </source>
</evidence>
<feature type="domain" description="Cadherin" evidence="15">
    <location>
        <begin position="533"/>
        <end position="608"/>
    </location>
</feature>
<dbReference type="Pfam" id="PF00028">
    <property type="entry name" value="Cadherin"/>
    <property type="match status" value="1"/>
</dbReference>
<feature type="region of interest" description="Disordered" evidence="12">
    <location>
        <begin position="2673"/>
        <end position="2702"/>
    </location>
</feature>
<feature type="chain" id="PRO_5041249313" description="Cadherin domain-containing protein" evidence="14">
    <location>
        <begin position="24"/>
        <end position="2888"/>
    </location>
</feature>
<feature type="region of interest" description="Disordered" evidence="12">
    <location>
        <begin position="2553"/>
        <end position="2651"/>
    </location>
</feature>
<dbReference type="SMART" id="SM00112">
    <property type="entry name" value="CA"/>
    <property type="match status" value="3"/>
</dbReference>
<gene>
    <name evidence="16" type="ORF">PV328_008149</name>
</gene>
<dbReference type="PRINTS" id="PR00205">
    <property type="entry name" value="CADHERIN"/>
</dbReference>
<feature type="compositionally biased region" description="Basic and acidic residues" evidence="12">
    <location>
        <begin position="2603"/>
        <end position="2622"/>
    </location>
</feature>
<feature type="compositionally biased region" description="Polar residues" evidence="12">
    <location>
        <begin position="1508"/>
        <end position="1518"/>
    </location>
</feature>
<feature type="domain" description="Cadherin" evidence="15">
    <location>
        <begin position="425"/>
        <end position="532"/>
    </location>
</feature>
<reference evidence="16" key="2">
    <citation type="submission" date="2023-03" db="EMBL/GenBank/DDBJ databases">
        <authorList>
            <person name="Inwood S.N."/>
            <person name="Skelly J.G."/>
            <person name="Guhlin J."/>
            <person name="Harrop T.W.R."/>
            <person name="Goldson S.G."/>
            <person name="Dearden P.K."/>
        </authorList>
    </citation>
    <scope>NUCLEOTIDE SEQUENCE</scope>
    <source>
        <strain evidence="16">Irish</strain>
        <tissue evidence="16">Whole body</tissue>
    </source>
</reference>
<sequence length="2888" mass="329386">MTSQRWLKAWIYYLFIIITGTKSARPRFDTSTDMGMVLVPADAEVDSVIFRLRATDQDADFPLIFDITATVSPVVRIDNLPCTLYNKVCQANVILIRRLIPGRLHDFAVRVRDSKGDYNSMQATISVTNATTPRDLIFPHIPALIMVPEDAKPGKELDYILVKSNPWSGKPVYIELWQPKELFTIQQRQTPTHTRGMITLIGELDFETQSIVHAEDGDKGVPREVTYGLVSEGNPFTPFFNISESTGEIILARPLEQLTQITHVGAPVVLSVVAEEIRRSTDEPPAQATVVEVGLLLGEPGNSPPYFENDNYVAWMDENTDLGSSVIFNEPYITKVHDEDIGKAGVFALKLDNNNGTFEIGPTVAERTANFVLTVRDNTLIDYETYKSLRLKIIAQEVGPATNLSTTVPVTIFLRDINDNPPEFDEKSYQVTLSENITAGTRVIQVHATDKDTGLFGKIQYTKITGPGNEAFAIDPYTGVITVAMGSSILDREITSQLQLSIEARDENGQGLNGIVPLIINLLDVNDNAPIFEKDTYEFTLNDNLTNFTMPAIIKAFDNDSEPPNNQIRYELVHGNYDNKFVLDNTTGELFIREQITKIRNIRHNPYQRFATKYKKIYGYVQEETTEKTFTTIKSIVISTISNNSTFYNDNTNITNKLNDTKFIRRKREEKNILFTLTARAYDLGVPHLSSTTRVDILQSPAAAARIVMFVVPGENPDPIKTAQTLATITGGRITVQDIRPYTSQENISNNSGNNLPSPESGKRSIVVARVEQSGPGASFVDIEKIRAALAEKGVGVINDDMKNDGTIHGVESRSNGGTINNNNSITTVHSEEVTVYRAENKLLTWLLVILGLLMLAAIIALIICCICPTCPFYMAPRKRRIHSSETLIAHSDSRTRRNIHRKYPITTNATWSRKKQAWSADPTRNWQFNRRNIKNYGIASLPGDVTRIEIDQEREIPNETHSLRLRDAPIPMFVTEPMRNRRDHDRLFIEDMDPSRIHGYSMTNINQMRQEKFNNPQKREDNQNIRDHHYYREGNAEVMRLVTRGIEETSATMHHHHHYQHRNQPEIIIDQASVHRIDGKDILLRRFIEDQKLRINTQECHGSMQELERQSMESHQRQREIAMQQQQQQEILLIPEKLEHRHIEELGPDVQRLIIDHGGYEKSIRSDIKDTSRDLSAKTLLIHGPMMKINEKSPINDENQLNNDTNAQHYSIHDLELARQNVLLTRLLLERDRGGGVGGANGGNGIVLDTGSYLETQSLPGQVATGTQTNQTISTQTELHQQIQQQNRSRSDNDESEEEAKMRRRLKSKKRYDGEPKRIRTLWMKSPIREEERQYEKRSNLLRKKMKDMKDGRRVSSIEPEVLKEISDSLDETADTPPNVGQRFADNLNSHYETRREEDLIRRDESSSVEMVKRDYVKEHKSRERSRERTKKINEPSFRVLEREMSSLTKKLSKLVGKKVPESEEESSEVGKLLTNDSNEENKNIHDDSGKKNKKIEIIKTKRSKINQKNVQSSLSKEQSKDEKIDGFSSDKTQKPKINYRKKLPISTGSSEHEDVMEKPKKKLSISKVIDGEKLNMNLLKNIKSNQGQFKRQKAVDLKDEKKIIDRRAPDTSKRKKNILPIKVSTKLNKKMITSEDDSDNKEKSKIESSEHEKSVEDNNSDRSSTIINKSSPEILNKMKNSSPVKLIKLGKQLAIESPELIEVEVKDEVAEIKELISIPETVVKKIEDEEKIVEELTECATKIIEAPDMIIKIIETGEKSMEKLVENETRKIQADEYTIKNIDTEDKTEKLTENTKQINQKSEIKSEESIEEKPIEIAKKLTQVPDMLIKKIEDETKIVESNSKLGEILSTEIKDIEKDKIKTKLIKQELISSQDKNENKQMEEIFEKKEEITEDSLKKSIDKISEDIQKLPIVSLNISPNTSLESHNQFPSLHQTPMVDVKIEEISSEISDSTKDITKINSSDQKEFTDDQEEINNISEENSTKIVVDVLEIPEKIDDLSTQKENLQLALETLSITSQNDSHSSTPTHVIISRETSFLNSPRRQSLDETNETSQTKSPEKTEETTSAPQIFNTEIKPPNFIKDEKIFIIKSESPEIINSETIVNEPSLIFTESSGTNLDILDDDSDVSSESSTQTAFIAQPYGTPRHRRLVRMEHMDNVSTGDKFELSSAEQEFAPDDDEVLKIIPQEALYDNKTILDSNKIAETPKQSLDTIVKVIEIIDDMKITSTHEEYAEKLTLNDNETLDKSEKSLEKIVDLSEEEKKSETETIHPIEQSESNKIEEIKNFNEFFPTDTTISDVTREEKNEGTTSEKVESINKFDSELPAIVDGSSIADQSKEVKELDEGIQQLPNSPGKTLNTMKKLLPLKFDSNDESKEHESDREHSQKHQDVMKVRPKGITSKKASQKKDKNLTVIDKSTDRTLRLREKIKQFNIDEPLSEQAKVRKKIEHDKNLPKEKLKDKKLDKEKKIFHKQSKIIKPENVNEDQKSIVDHSRWSKKKGKKILEKIPNIGGLKKSSSSSEAEKDIDEINSNSDKITVEKIITHSDIEKNIEETTKTFTETSIELSKLPEALEIEKRSETPENNSKLPETNADNEIISPTDEKSKNESISESKSEKTPEKISNTSPEATALDKNLKTDSAKLESPQKIMIKHKDEHIEAQSRYMAWYKHNRDEAERRKRERKSGDDEDKEPPKWLRKSTRQRWLKMSPEDRKIFRVPTPEVTPHLSRRKIQPLINIESEQLKEIVREGRKMRRATGGNYDPPIEIFAPEKPPSITTTKFHYRIQHSEYKYEKLPQPFYLHPLPPPVPHSSPQHSQINDPQFPCTTEEFPSSDGVAGDIDTEIVISMTATNRLRHQQVLEKKSVFDIAYSEAAPSHLRADSTTPPS</sequence>
<dbReference type="Gene3D" id="2.60.40.60">
    <property type="entry name" value="Cadherins"/>
    <property type="match status" value="4"/>
</dbReference>
<feature type="compositionally biased region" description="Polar residues" evidence="12">
    <location>
        <begin position="1663"/>
        <end position="1676"/>
    </location>
</feature>
<feature type="transmembrane region" description="Helical" evidence="13">
    <location>
        <begin position="843"/>
        <end position="864"/>
    </location>
</feature>
<dbReference type="SUPFAM" id="SSF49313">
    <property type="entry name" value="Cadherin-like"/>
    <property type="match status" value="3"/>
</dbReference>
<feature type="domain" description="Cadherin" evidence="15">
    <location>
        <begin position="212"/>
        <end position="307"/>
    </location>
</feature>
<feature type="region of interest" description="Disordered" evidence="12">
    <location>
        <begin position="1632"/>
        <end position="1676"/>
    </location>
</feature>
<reference evidence="16" key="1">
    <citation type="journal article" date="2023" name="bioRxiv">
        <title>Scaffold-level genome assemblies of two parasitoid biocontrol wasps reveal the parthenogenesis mechanism and an associated novel virus.</title>
        <authorList>
            <person name="Inwood S."/>
            <person name="Skelly J."/>
            <person name="Guhlin J."/>
            <person name="Harrop T."/>
            <person name="Goldson S."/>
            <person name="Dearden P."/>
        </authorList>
    </citation>
    <scope>NUCLEOTIDE SEQUENCE</scope>
    <source>
        <strain evidence="16">Irish</strain>
        <tissue evidence="16">Whole body</tissue>
    </source>
</reference>
<evidence type="ECO:0000313" key="17">
    <source>
        <dbReference type="Proteomes" id="UP001168990"/>
    </source>
</evidence>
<dbReference type="GO" id="GO:0005509">
    <property type="term" value="F:calcium ion binding"/>
    <property type="evidence" value="ECO:0007669"/>
    <property type="project" value="UniProtKB-UniRule"/>
</dbReference>
<feature type="compositionally biased region" description="Basic and acidic residues" evidence="12">
    <location>
        <begin position="2372"/>
        <end position="2395"/>
    </location>
</feature>
<feature type="region of interest" description="Disordered" evidence="12">
    <location>
        <begin position="2514"/>
        <end position="2533"/>
    </location>
</feature>
<evidence type="ECO:0000256" key="6">
    <source>
        <dbReference type="ARBA" id="ARBA00022837"/>
    </source>
</evidence>
<evidence type="ECO:0000256" key="10">
    <source>
        <dbReference type="ARBA" id="ARBA00023180"/>
    </source>
</evidence>
<evidence type="ECO:0000256" key="11">
    <source>
        <dbReference type="PROSITE-ProRule" id="PRU00043"/>
    </source>
</evidence>
<evidence type="ECO:0000313" key="16">
    <source>
        <dbReference type="EMBL" id="KAK0160780.1"/>
    </source>
</evidence>
<dbReference type="InterPro" id="IPR002126">
    <property type="entry name" value="Cadherin-like_dom"/>
</dbReference>
<feature type="region of interest" description="Disordered" evidence="12">
    <location>
        <begin position="2474"/>
        <end position="2498"/>
    </location>
</feature>
<dbReference type="CDD" id="cd11304">
    <property type="entry name" value="Cadherin_repeat"/>
    <property type="match status" value="4"/>
</dbReference>
<feature type="compositionally biased region" description="Basic and acidic residues" evidence="12">
    <location>
        <begin position="1481"/>
        <end position="1501"/>
    </location>
</feature>
<feature type="compositionally biased region" description="Polar residues" evidence="12">
    <location>
        <begin position="2584"/>
        <end position="2596"/>
    </location>
</feature>
<feature type="compositionally biased region" description="Polar residues" evidence="12">
    <location>
        <begin position="2037"/>
        <end position="2046"/>
    </location>
</feature>
<feature type="compositionally biased region" description="Basic and acidic residues" evidence="12">
    <location>
        <begin position="1642"/>
        <end position="1662"/>
    </location>
</feature>
<feature type="region of interest" description="Disordered" evidence="12">
    <location>
        <begin position="2037"/>
        <end position="2071"/>
    </location>
</feature>
<dbReference type="GO" id="GO:0007156">
    <property type="term" value="P:homophilic cell adhesion via plasma membrane adhesion molecules"/>
    <property type="evidence" value="ECO:0007669"/>
    <property type="project" value="InterPro"/>
</dbReference>
<accession>A0AA39CA82</accession>
<evidence type="ECO:0000256" key="7">
    <source>
        <dbReference type="ARBA" id="ARBA00022889"/>
    </source>
</evidence>
<dbReference type="PROSITE" id="PS00232">
    <property type="entry name" value="CADHERIN_1"/>
    <property type="match status" value="2"/>
</dbReference>
<evidence type="ECO:0000256" key="8">
    <source>
        <dbReference type="ARBA" id="ARBA00022989"/>
    </source>
</evidence>
<evidence type="ECO:0000256" key="2">
    <source>
        <dbReference type="ARBA" id="ARBA00004479"/>
    </source>
</evidence>
<evidence type="ECO:0000256" key="1">
    <source>
        <dbReference type="ARBA" id="ARBA00004162"/>
    </source>
</evidence>
<name>A0AA39CA82_9HYME</name>
<feature type="signal peptide" evidence="14">
    <location>
        <begin position="1"/>
        <end position="23"/>
    </location>
</feature>
<feature type="compositionally biased region" description="Polar residues" evidence="12">
    <location>
        <begin position="2351"/>
        <end position="2362"/>
    </location>
</feature>
<keyword evidence="6 11" id="KW-0106">Calcium</keyword>
<protein>
    <recommendedName>
        <fullName evidence="15">Cadherin domain-containing protein</fullName>
    </recommendedName>
</protein>
<evidence type="ECO:0000259" key="15">
    <source>
        <dbReference type="PROSITE" id="PS50268"/>
    </source>
</evidence>
<evidence type="ECO:0000256" key="5">
    <source>
        <dbReference type="ARBA" id="ARBA00022737"/>
    </source>
</evidence>
<evidence type="ECO:0000256" key="9">
    <source>
        <dbReference type="ARBA" id="ARBA00023136"/>
    </source>
</evidence>
<feature type="region of interest" description="Disordered" evidence="12">
    <location>
        <begin position="2339"/>
        <end position="2419"/>
    </location>
</feature>
<keyword evidence="7" id="KW-0130">Cell adhesion</keyword>
<feature type="region of interest" description="Disordered" evidence="12">
    <location>
        <begin position="1955"/>
        <end position="1979"/>
    </location>
</feature>
<feature type="compositionally biased region" description="Basic and acidic residues" evidence="12">
    <location>
        <begin position="2487"/>
        <end position="2497"/>
    </location>
</feature>
<dbReference type="InterPro" id="IPR050971">
    <property type="entry name" value="Cadherin-domain_protein"/>
</dbReference>
<feature type="compositionally biased region" description="Basic and acidic residues" evidence="12">
    <location>
        <begin position="1955"/>
        <end position="1971"/>
    </location>
</feature>
<dbReference type="GO" id="GO:0005886">
    <property type="term" value="C:plasma membrane"/>
    <property type="evidence" value="ECO:0007669"/>
    <property type="project" value="UniProtKB-SubCell"/>
</dbReference>
<keyword evidence="8 13" id="KW-1133">Transmembrane helix</keyword>
<dbReference type="InterPro" id="IPR020894">
    <property type="entry name" value="Cadherin_CS"/>
</dbReference>
<evidence type="ECO:0000256" key="14">
    <source>
        <dbReference type="SAM" id="SignalP"/>
    </source>
</evidence>
<proteinExistence type="predicted"/>
<feature type="compositionally biased region" description="Basic and acidic residues" evidence="12">
    <location>
        <begin position="2408"/>
        <end position="2419"/>
    </location>
</feature>
<dbReference type="EMBL" id="JAQQBS010001423">
    <property type="protein sequence ID" value="KAK0160780.1"/>
    <property type="molecule type" value="Genomic_DNA"/>
</dbReference>
<dbReference type="FunFam" id="2.60.40.60:FF:000118">
    <property type="entry name" value="protocadherin Fat 4"/>
    <property type="match status" value="1"/>
</dbReference>
<feature type="domain" description="Cadherin" evidence="15">
    <location>
        <begin position="308"/>
        <end position="424"/>
    </location>
</feature>
<feature type="region of interest" description="Disordered" evidence="12">
    <location>
        <begin position="1274"/>
        <end position="1314"/>
    </location>
</feature>
<keyword evidence="17" id="KW-1185">Reference proteome</keyword>
<keyword evidence="4 14" id="KW-0732">Signal</keyword>
<organism evidence="16 17">
    <name type="scientific">Microctonus aethiopoides</name>
    <dbReference type="NCBI Taxonomy" id="144406"/>
    <lineage>
        <taxon>Eukaryota</taxon>
        <taxon>Metazoa</taxon>
        <taxon>Ecdysozoa</taxon>
        <taxon>Arthropoda</taxon>
        <taxon>Hexapoda</taxon>
        <taxon>Insecta</taxon>
        <taxon>Pterygota</taxon>
        <taxon>Neoptera</taxon>
        <taxon>Endopterygota</taxon>
        <taxon>Hymenoptera</taxon>
        <taxon>Apocrita</taxon>
        <taxon>Ichneumonoidea</taxon>
        <taxon>Braconidae</taxon>
        <taxon>Euphorinae</taxon>
        <taxon>Microctonus</taxon>
    </lineage>
</organism>
<dbReference type="PANTHER" id="PTHR24025">
    <property type="entry name" value="DESMOGLEIN FAMILY MEMBER"/>
    <property type="match status" value="1"/>
</dbReference>
<keyword evidence="9 13" id="KW-0472">Membrane</keyword>
<evidence type="ECO:0000256" key="12">
    <source>
        <dbReference type="SAM" id="MobiDB-lite"/>
    </source>
</evidence>
<dbReference type="InterPro" id="IPR015919">
    <property type="entry name" value="Cadherin-like_sf"/>
</dbReference>
<comment type="subcellular location">
    <subcellularLocation>
        <location evidence="1">Cell membrane</location>
        <topology evidence="1">Single-pass membrane protein</topology>
    </subcellularLocation>
    <subcellularLocation>
        <location evidence="2">Membrane</location>
        <topology evidence="2">Single-pass type I membrane protein</topology>
    </subcellularLocation>
</comment>